<accession>A0A8J7I6E8</accession>
<dbReference type="Gene3D" id="2.60.120.620">
    <property type="entry name" value="q2cbj1_9rhob like domain"/>
    <property type="match status" value="1"/>
</dbReference>
<dbReference type="AlphaFoldDB" id="A0A8J7I6E8"/>
<dbReference type="EMBL" id="JAECZA010000233">
    <property type="protein sequence ID" value="MBH8576554.1"/>
    <property type="molecule type" value="Genomic_DNA"/>
</dbReference>
<evidence type="ECO:0000256" key="1">
    <source>
        <dbReference type="ARBA" id="ARBA00001961"/>
    </source>
</evidence>
<evidence type="ECO:0000313" key="9">
    <source>
        <dbReference type="Proteomes" id="UP000662314"/>
    </source>
</evidence>
<dbReference type="PROSITE" id="PS51471">
    <property type="entry name" value="FE2OG_OXY"/>
    <property type="match status" value="1"/>
</dbReference>
<comment type="cofactor">
    <cofactor evidence="1">
        <name>L-ascorbate</name>
        <dbReference type="ChEBI" id="CHEBI:38290"/>
    </cofactor>
</comment>
<evidence type="ECO:0000256" key="2">
    <source>
        <dbReference type="ARBA" id="ARBA00022723"/>
    </source>
</evidence>
<dbReference type="GO" id="GO:0016705">
    <property type="term" value="F:oxidoreductase activity, acting on paired donors, with incorporation or reduction of molecular oxygen"/>
    <property type="evidence" value="ECO:0007669"/>
    <property type="project" value="InterPro"/>
</dbReference>
<name>A0A8J7I6E8_9NOST</name>
<evidence type="ECO:0000259" key="7">
    <source>
        <dbReference type="PROSITE" id="PS51471"/>
    </source>
</evidence>
<evidence type="ECO:0000313" key="8">
    <source>
        <dbReference type="EMBL" id="MBH8576554.1"/>
    </source>
</evidence>
<dbReference type="Proteomes" id="UP000662314">
    <property type="component" value="Unassembled WGS sequence"/>
</dbReference>
<dbReference type="GO" id="GO:0051213">
    <property type="term" value="F:dioxygenase activity"/>
    <property type="evidence" value="ECO:0007669"/>
    <property type="project" value="UniProtKB-KW"/>
</dbReference>
<dbReference type="InterPro" id="IPR044862">
    <property type="entry name" value="Pro_4_hyd_alph_FE2OG_OXY"/>
</dbReference>
<keyword evidence="3" id="KW-0847">Vitamin C</keyword>
<keyword evidence="9" id="KW-1185">Reference proteome</keyword>
<evidence type="ECO:0000256" key="6">
    <source>
        <dbReference type="ARBA" id="ARBA00023004"/>
    </source>
</evidence>
<protein>
    <submittedName>
        <fullName evidence="8">2OG-Fe(II) oxygenase</fullName>
    </submittedName>
</protein>
<comment type="caution">
    <text evidence="8">The sequence shown here is derived from an EMBL/GenBank/DDBJ whole genome shotgun (WGS) entry which is preliminary data.</text>
</comment>
<evidence type="ECO:0000256" key="5">
    <source>
        <dbReference type="ARBA" id="ARBA00023002"/>
    </source>
</evidence>
<dbReference type="GO" id="GO:0031418">
    <property type="term" value="F:L-ascorbic acid binding"/>
    <property type="evidence" value="ECO:0007669"/>
    <property type="project" value="UniProtKB-KW"/>
</dbReference>
<proteinExistence type="predicted"/>
<keyword evidence="5" id="KW-0560">Oxidoreductase</keyword>
<keyword evidence="4" id="KW-0223">Dioxygenase</keyword>
<feature type="domain" description="Fe2OG dioxygenase" evidence="7">
    <location>
        <begin position="123"/>
        <end position="224"/>
    </location>
</feature>
<dbReference type="SMART" id="SM00702">
    <property type="entry name" value="P4Hc"/>
    <property type="match status" value="1"/>
</dbReference>
<evidence type="ECO:0000256" key="3">
    <source>
        <dbReference type="ARBA" id="ARBA00022896"/>
    </source>
</evidence>
<evidence type="ECO:0000256" key="4">
    <source>
        <dbReference type="ARBA" id="ARBA00022964"/>
    </source>
</evidence>
<dbReference type="InterPro" id="IPR005123">
    <property type="entry name" value="Oxoglu/Fe-dep_dioxygenase_dom"/>
</dbReference>
<sequence>MLNFESINTTAMQKVPYNWALIKNLFSTEASVELTASFPHEEFHLSEGEGYGYSWGKMLASSEDIPLMLKSSDRRWRQRMAQGRLTSDLGHLSNLWRQLIEGLWTDSYRTAMAKMSGLELKDCLMDIGFRRYKLGQLHHPHTDEPNKVLTHLLFFNQQWSSDWGGCLRILKDSQPESTFQDILPLSDSSVAIVRSDNSWHTVTPLTCPVSECRLALRVAFFHNDRLTPDFGETQLAA</sequence>
<keyword evidence="2" id="KW-0479">Metal-binding</keyword>
<keyword evidence="6" id="KW-0408">Iron</keyword>
<reference evidence="8 9" key="1">
    <citation type="journal article" date="2021" name="Int. J. Syst. Evol. Microbiol.">
        <title>Amazonocrinis nigriterrae gen. nov., sp. nov., Atlanticothrix silvestris gen. nov., sp. nov. and Dendronalium phyllosphericum gen. nov., sp. nov., nostocacean cyanobacteria from Brazilian environments.</title>
        <authorList>
            <person name="Alvarenga D.O."/>
            <person name="Andreote A.P.D."/>
            <person name="Branco L.H.Z."/>
            <person name="Delbaje E."/>
            <person name="Cruz R.B."/>
            <person name="Varani A.M."/>
            <person name="Fiore M.F."/>
        </authorList>
    </citation>
    <scope>NUCLEOTIDE SEQUENCE [LARGE SCALE GENOMIC DNA]</scope>
    <source>
        <strain evidence="8 9">CENA369</strain>
    </source>
</reference>
<gene>
    <name evidence="8" type="ORF">I8752_26900</name>
</gene>
<dbReference type="Pfam" id="PF13640">
    <property type="entry name" value="2OG-FeII_Oxy_3"/>
    <property type="match status" value="1"/>
</dbReference>
<organism evidence="8 9">
    <name type="scientific">Dendronalium phyllosphericum CENA369</name>
    <dbReference type="NCBI Taxonomy" id="1725256"/>
    <lineage>
        <taxon>Bacteria</taxon>
        <taxon>Bacillati</taxon>
        <taxon>Cyanobacteriota</taxon>
        <taxon>Cyanophyceae</taxon>
        <taxon>Nostocales</taxon>
        <taxon>Nostocaceae</taxon>
        <taxon>Dendronalium</taxon>
        <taxon>Dendronalium phyllosphericum</taxon>
    </lineage>
</organism>
<dbReference type="GO" id="GO:0005506">
    <property type="term" value="F:iron ion binding"/>
    <property type="evidence" value="ECO:0007669"/>
    <property type="project" value="InterPro"/>
</dbReference>
<dbReference type="InterPro" id="IPR006620">
    <property type="entry name" value="Pro_4_hyd_alph"/>
</dbReference>